<proteinExistence type="predicted"/>
<evidence type="ECO:0008006" key="5">
    <source>
        <dbReference type="Google" id="ProtNLM"/>
    </source>
</evidence>
<dbReference type="AlphaFoldDB" id="A0A2M6W7C6"/>
<evidence type="ECO:0000256" key="2">
    <source>
        <dbReference type="SAM" id="MobiDB-lite"/>
    </source>
</evidence>
<evidence type="ECO:0000256" key="1">
    <source>
        <dbReference type="SAM" id="Coils"/>
    </source>
</evidence>
<keyword evidence="1" id="KW-0175">Coiled coil</keyword>
<reference evidence="4" key="1">
    <citation type="submission" date="2017-09" db="EMBL/GenBank/DDBJ databases">
        <title>Depth-based differentiation of microbial function through sediment-hosted aquifers and enrichment of novel symbionts in the deep terrestrial subsurface.</title>
        <authorList>
            <person name="Probst A.J."/>
            <person name="Ladd B."/>
            <person name="Jarett J.K."/>
            <person name="Geller-Mcgrath D.E."/>
            <person name="Sieber C.M.K."/>
            <person name="Emerson J.B."/>
            <person name="Anantharaman K."/>
            <person name="Thomas B.C."/>
            <person name="Malmstrom R."/>
            <person name="Stieglmeier M."/>
            <person name="Klingl A."/>
            <person name="Woyke T."/>
            <person name="Ryan C.M."/>
            <person name="Banfield J.F."/>
        </authorList>
    </citation>
    <scope>NUCLEOTIDE SEQUENCE [LARGE SCALE GENOMIC DNA]</scope>
</reference>
<feature type="compositionally biased region" description="Gly residues" evidence="2">
    <location>
        <begin position="10"/>
        <end position="24"/>
    </location>
</feature>
<gene>
    <name evidence="3" type="ORF">COU29_02365</name>
</gene>
<sequence>MPSMNKTGPMGRGAMTGRGLGPCGGGMTCVRRRSGCGLGWRKFWGYDFTPILSKKDETEMLSEETKILEEELKNIKSRLAEIKDQK</sequence>
<feature type="region of interest" description="Disordered" evidence="2">
    <location>
        <begin position="1"/>
        <end position="24"/>
    </location>
</feature>
<comment type="caution">
    <text evidence="3">The sequence shown here is derived from an EMBL/GenBank/DDBJ whole genome shotgun (WGS) entry which is preliminary data.</text>
</comment>
<dbReference type="Proteomes" id="UP000231426">
    <property type="component" value="Unassembled WGS sequence"/>
</dbReference>
<dbReference type="InterPro" id="IPR035205">
    <property type="entry name" value="DUF5320"/>
</dbReference>
<organism evidence="3 4">
    <name type="scientific">Candidatus Magasanikbacteria bacterium CG10_big_fil_rev_8_21_14_0_10_36_32</name>
    <dbReference type="NCBI Taxonomy" id="1974646"/>
    <lineage>
        <taxon>Bacteria</taxon>
        <taxon>Candidatus Magasanikiibacteriota</taxon>
    </lineage>
</organism>
<accession>A0A2M6W7C6</accession>
<evidence type="ECO:0000313" key="3">
    <source>
        <dbReference type="EMBL" id="PIT88699.1"/>
    </source>
</evidence>
<name>A0A2M6W7C6_9BACT</name>
<evidence type="ECO:0000313" key="4">
    <source>
        <dbReference type="Proteomes" id="UP000231426"/>
    </source>
</evidence>
<dbReference type="Pfam" id="PF17253">
    <property type="entry name" value="DUF5320"/>
    <property type="match status" value="1"/>
</dbReference>
<feature type="coiled-coil region" evidence="1">
    <location>
        <begin position="58"/>
        <end position="85"/>
    </location>
</feature>
<dbReference type="EMBL" id="PFBV01000003">
    <property type="protein sequence ID" value="PIT88699.1"/>
    <property type="molecule type" value="Genomic_DNA"/>
</dbReference>
<protein>
    <recommendedName>
        <fullName evidence="5">Cytoplasmic protein</fullName>
    </recommendedName>
</protein>